<keyword evidence="1" id="KW-0732">Signal</keyword>
<gene>
    <name evidence="2" type="ORF">GOP47_0001710</name>
</gene>
<reference evidence="2" key="1">
    <citation type="submission" date="2021-01" db="EMBL/GenBank/DDBJ databases">
        <title>Adiantum capillus-veneris genome.</title>
        <authorList>
            <person name="Fang Y."/>
            <person name="Liao Q."/>
        </authorList>
    </citation>
    <scope>NUCLEOTIDE SEQUENCE</scope>
    <source>
        <strain evidence="2">H3</strain>
        <tissue evidence="2">Leaf</tissue>
    </source>
</reference>
<evidence type="ECO:0000256" key="1">
    <source>
        <dbReference type="SAM" id="SignalP"/>
    </source>
</evidence>
<evidence type="ECO:0000313" key="3">
    <source>
        <dbReference type="Proteomes" id="UP000886520"/>
    </source>
</evidence>
<keyword evidence="3" id="KW-1185">Reference proteome</keyword>
<dbReference type="AlphaFoldDB" id="A0A9D4ZQD7"/>
<proteinExistence type="predicted"/>
<organism evidence="2 3">
    <name type="scientific">Adiantum capillus-veneris</name>
    <name type="common">Maidenhair fern</name>
    <dbReference type="NCBI Taxonomy" id="13818"/>
    <lineage>
        <taxon>Eukaryota</taxon>
        <taxon>Viridiplantae</taxon>
        <taxon>Streptophyta</taxon>
        <taxon>Embryophyta</taxon>
        <taxon>Tracheophyta</taxon>
        <taxon>Polypodiopsida</taxon>
        <taxon>Polypodiidae</taxon>
        <taxon>Polypodiales</taxon>
        <taxon>Pteridineae</taxon>
        <taxon>Pteridaceae</taxon>
        <taxon>Vittarioideae</taxon>
        <taxon>Adiantum</taxon>
    </lineage>
</organism>
<dbReference type="Proteomes" id="UP000886520">
    <property type="component" value="Chromosome 2"/>
</dbReference>
<comment type="caution">
    <text evidence="2">The sequence shown here is derived from an EMBL/GenBank/DDBJ whole genome shotgun (WGS) entry which is preliminary data.</text>
</comment>
<feature type="signal peptide" evidence="1">
    <location>
        <begin position="1"/>
        <end position="16"/>
    </location>
</feature>
<accession>A0A9D4ZQD7</accession>
<evidence type="ECO:0000313" key="2">
    <source>
        <dbReference type="EMBL" id="KAI5081967.1"/>
    </source>
</evidence>
<name>A0A9D4ZQD7_ADICA</name>
<sequence length="144" mass="16104">MGCCCYLLILSTTVLPIGGPMVQKMPATRGEGKKRRRSCMSEWPLSPMGKVSLELAIHAPTSKLRCLHIVITCICTTQFGRLAVAGGSTVQGSTIPVELPWSLKVILGFYVRCCFWKLEPFATSLPKDIQKEVFMDQVNKRWWV</sequence>
<feature type="chain" id="PRO_5039722031" description="Secreted protein" evidence="1">
    <location>
        <begin position="17"/>
        <end position="144"/>
    </location>
</feature>
<protein>
    <recommendedName>
        <fullName evidence="4">Secreted protein</fullName>
    </recommendedName>
</protein>
<dbReference type="EMBL" id="JABFUD020000003">
    <property type="protein sequence ID" value="KAI5081967.1"/>
    <property type="molecule type" value="Genomic_DNA"/>
</dbReference>
<evidence type="ECO:0008006" key="4">
    <source>
        <dbReference type="Google" id="ProtNLM"/>
    </source>
</evidence>